<keyword evidence="2" id="KW-1185">Reference proteome</keyword>
<protein>
    <submittedName>
        <fullName evidence="1">Reverse transcriptase domain-containing protein</fullName>
    </submittedName>
</protein>
<dbReference type="PANTHER" id="PTHR47027">
    <property type="entry name" value="REVERSE TRANSCRIPTASE DOMAIN-CONTAINING PROTEIN"/>
    <property type="match status" value="1"/>
</dbReference>
<dbReference type="PANTHER" id="PTHR47027:SF20">
    <property type="entry name" value="REVERSE TRANSCRIPTASE-LIKE PROTEIN WITH RNA-DIRECTED DNA POLYMERASE DOMAIN"/>
    <property type="match status" value="1"/>
</dbReference>
<gene>
    <name evidence="1" type="ORF">FWK35_00010324</name>
</gene>
<dbReference type="Proteomes" id="UP000478052">
    <property type="component" value="Unassembled WGS sequence"/>
</dbReference>
<keyword evidence="1" id="KW-0548">Nucleotidyltransferase</keyword>
<accession>A0A6G0ZIA8</accession>
<dbReference type="AlphaFoldDB" id="A0A6G0ZIA8"/>
<evidence type="ECO:0000313" key="1">
    <source>
        <dbReference type="EMBL" id="KAF0770861.1"/>
    </source>
</evidence>
<name>A0A6G0ZIA8_APHCR</name>
<organism evidence="1 2">
    <name type="scientific">Aphis craccivora</name>
    <name type="common">Cowpea aphid</name>
    <dbReference type="NCBI Taxonomy" id="307492"/>
    <lineage>
        <taxon>Eukaryota</taxon>
        <taxon>Metazoa</taxon>
        <taxon>Ecdysozoa</taxon>
        <taxon>Arthropoda</taxon>
        <taxon>Hexapoda</taxon>
        <taxon>Insecta</taxon>
        <taxon>Pterygota</taxon>
        <taxon>Neoptera</taxon>
        <taxon>Paraneoptera</taxon>
        <taxon>Hemiptera</taxon>
        <taxon>Sternorrhyncha</taxon>
        <taxon>Aphidomorpha</taxon>
        <taxon>Aphidoidea</taxon>
        <taxon>Aphididae</taxon>
        <taxon>Aphidini</taxon>
        <taxon>Aphis</taxon>
        <taxon>Aphis</taxon>
    </lineage>
</organism>
<dbReference type="EMBL" id="VUJU01000377">
    <property type="protein sequence ID" value="KAF0770861.1"/>
    <property type="molecule type" value="Genomic_DNA"/>
</dbReference>
<reference evidence="1 2" key="1">
    <citation type="submission" date="2019-08" db="EMBL/GenBank/DDBJ databases">
        <title>Whole genome of Aphis craccivora.</title>
        <authorList>
            <person name="Voronova N.V."/>
            <person name="Shulinski R.S."/>
            <person name="Bandarenka Y.V."/>
            <person name="Zhorov D.G."/>
            <person name="Warner D."/>
        </authorList>
    </citation>
    <scope>NUCLEOTIDE SEQUENCE [LARGE SCALE GENOMIC DNA]</scope>
    <source>
        <strain evidence="1">180601</strain>
        <tissue evidence="1">Whole Body</tissue>
    </source>
</reference>
<keyword evidence="1" id="KW-0808">Transferase</keyword>
<keyword evidence="1" id="KW-0695">RNA-directed DNA polymerase</keyword>
<evidence type="ECO:0000313" key="2">
    <source>
        <dbReference type="Proteomes" id="UP000478052"/>
    </source>
</evidence>
<sequence>MECDNYRDISLLNTAYKIFSKILLKRLLPYVDENIGSYQCDFRKGKSTIDQLSIIGQIIEKRYEYRQNIWQLFIDFKKRKLIKLVKLCMENTQYTVRVDNTMSTPFTVDTGLKKWKNSTEKTFYALLKFLNSKTLSRRSKMRLYVSVIRPTLTYGCEAWTTTVTTEKRLRTFENRIWRKICGTVFDTNVGCWRRRFNRELQEIMNLSPVTSFIKGQTIQWLGRILRREENDHVRVAFEWKPKGKRPRGHSRKRWIDGVAEDLKEMGIEDWRVIAQDREKWRDIVVTAKTLRESLKSYKHRTSITGWTKVMSTTCMTINHLIWRYWNSSTTTTVTGTNCYASTSCPLIKVDNVTGFPQCWPA</sequence>
<dbReference type="GO" id="GO:0003964">
    <property type="term" value="F:RNA-directed DNA polymerase activity"/>
    <property type="evidence" value="ECO:0007669"/>
    <property type="project" value="UniProtKB-KW"/>
</dbReference>
<comment type="caution">
    <text evidence="1">The sequence shown here is derived from an EMBL/GenBank/DDBJ whole genome shotgun (WGS) entry which is preliminary data.</text>
</comment>
<proteinExistence type="predicted"/>
<dbReference type="OrthoDB" id="8060316at2759"/>